<dbReference type="EMBL" id="AP018907">
    <property type="protein sequence ID" value="BBF91495.1"/>
    <property type="molecule type" value="Genomic_DNA"/>
</dbReference>
<feature type="domain" description="Thioredoxin" evidence="4">
    <location>
        <begin position="29"/>
        <end position="218"/>
    </location>
</feature>
<name>A0A348FW12_9HYPH</name>
<evidence type="ECO:0000259" key="4">
    <source>
        <dbReference type="PROSITE" id="PS51352"/>
    </source>
</evidence>
<dbReference type="OrthoDB" id="8478320at2"/>
<protein>
    <recommendedName>
        <fullName evidence="4">Thioredoxin domain-containing protein</fullName>
    </recommendedName>
</protein>
<dbReference type="Gene3D" id="3.40.30.10">
    <property type="entry name" value="Glutaredoxin"/>
    <property type="match status" value="1"/>
</dbReference>
<dbReference type="PROSITE" id="PS51318">
    <property type="entry name" value="TAT"/>
    <property type="match status" value="1"/>
</dbReference>
<keyword evidence="6" id="KW-1185">Reference proteome</keyword>
<dbReference type="Pfam" id="PF13462">
    <property type="entry name" value="Thioredoxin_4"/>
    <property type="match status" value="1"/>
</dbReference>
<dbReference type="AlphaFoldDB" id="A0A348FW12"/>
<reference evidence="5 6" key="1">
    <citation type="submission" date="2018-08" db="EMBL/GenBank/DDBJ databases">
        <title>Complete genome sequencing of Blastochloris tepida GI.</title>
        <authorList>
            <person name="Tsukatani Y."/>
            <person name="Mori H."/>
        </authorList>
    </citation>
    <scope>NUCLEOTIDE SEQUENCE [LARGE SCALE GENOMIC DNA]</scope>
    <source>
        <strain evidence="5 6">GI</strain>
    </source>
</reference>
<sequence length="218" mass="23312">MTPTRRTVLAAGLAALAPLALAPLAGAPFAGPAGAESFAAADLLVPGPLPEKVLGSASAPVTMIEYSSLTCSHCAHFHADVYPRLKSDYIDTGKLRLILREFPLDPVSAAGYMLARCAGDDKYFPLVEALFATQKGWAFTKTPYNSLLQFAKQAGFSQETFEACLKNQQVLSGIEAVRTRGSEKFGVNSTPTFFINGEKHVGAMSFEDLAKILDPLVR</sequence>
<dbReference type="PANTHER" id="PTHR13887">
    <property type="entry name" value="GLUTATHIONE S-TRANSFERASE KAPPA"/>
    <property type="match status" value="1"/>
</dbReference>
<dbReference type="PANTHER" id="PTHR13887:SF56">
    <property type="entry name" value="THIOREDOXIN-LIKE REDUCTASE RV2466C"/>
    <property type="match status" value="1"/>
</dbReference>
<gene>
    <name evidence="5" type="ORF">BLTE_01800</name>
</gene>
<evidence type="ECO:0000256" key="2">
    <source>
        <dbReference type="ARBA" id="ARBA00005791"/>
    </source>
</evidence>
<accession>A0A348FW12</accession>
<dbReference type="InterPro" id="IPR013766">
    <property type="entry name" value="Thioredoxin_domain"/>
</dbReference>
<comment type="similarity">
    <text evidence="2">Belongs to the thioredoxin family. DsbA subfamily.</text>
</comment>
<dbReference type="InterPro" id="IPR036249">
    <property type="entry name" value="Thioredoxin-like_sf"/>
</dbReference>
<dbReference type="PROSITE" id="PS51352">
    <property type="entry name" value="THIOREDOXIN_2"/>
    <property type="match status" value="1"/>
</dbReference>
<dbReference type="RefSeq" id="WP_126396750.1">
    <property type="nucleotide sequence ID" value="NZ_AP018907.1"/>
</dbReference>
<evidence type="ECO:0000256" key="1">
    <source>
        <dbReference type="ARBA" id="ARBA00003565"/>
    </source>
</evidence>
<dbReference type="SUPFAM" id="SSF52833">
    <property type="entry name" value="Thioredoxin-like"/>
    <property type="match status" value="1"/>
</dbReference>
<evidence type="ECO:0000313" key="6">
    <source>
        <dbReference type="Proteomes" id="UP000266934"/>
    </source>
</evidence>
<dbReference type="InterPro" id="IPR012336">
    <property type="entry name" value="Thioredoxin-like_fold"/>
</dbReference>
<evidence type="ECO:0000256" key="3">
    <source>
        <dbReference type="SAM" id="SignalP"/>
    </source>
</evidence>
<dbReference type="KEGG" id="blag:BLTE_01800"/>
<feature type="signal peptide" evidence="3">
    <location>
        <begin position="1"/>
        <end position="22"/>
    </location>
</feature>
<proteinExistence type="inferred from homology"/>
<comment type="function">
    <text evidence="1">May be required for disulfide bond formation in some proteins.</text>
</comment>
<keyword evidence="3" id="KW-0732">Signal</keyword>
<dbReference type="InterPro" id="IPR006311">
    <property type="entry name" value="TAT_signal"/>
</dbReference>
<feature type="chain" id="PRO_5016955635" description="Thioredoxin domain-containing protein" evidence="3">
    <location>
        <begin position="23"/>
        <end position="218"/>
    </location>
</feature>
<dbReference type="Proteomes" id="UP000266934">
    <property type="component" value="Chromosome"/>
</dbReference>
<organism evidence="5 6">
    <name type="scientific">Blastochloris tepida</name>
    <dbReference type="NCBI Taxonomy" id="2233851"/>
    <lineage>
        <taxon>Bacteria</taxon>
        <taxon>Pseudomonadati</taxon>
        <taxon>Pseudomonadota</taxon>
        <taxon>Alphaproteobacteria</taxon>
        <taxon>Hyphomicrobiales</taxon>
        <taxon>Blastochloridaceae</taxon>
        <taxon>Blastochloris</taxon>
    </lineage>
</organism>
<evidence type="ECO:0000313" key="5">
    <source>
        <dbReference type="EMBL" id="BBF91495.1"/>
    </source>
</evidence>